<feature type="region of interest" description="Disordered" evidence="1">
    <location>
        <begin position="61"/>
        <end position="82"/>
    </location>
</feature>
<sequence>MATRDWSQLPRDMLANIAKSLDTQIENLRFRSVCHSWRSSVLPTSPLTIKLPYPAIPSHYISIPPEDRQEQNSEQDKKEEDSQGYYTLVENTIYILQPHEYDQWKPESSSSSKSWLLKVRETRPGVLQTLSPLSRSPIKSIRKMFPEELNSLRFNISGVYKEYNLERTKSDYEVIEHTYDSDKSASFNAYVLQLLDRFILRKIVLSSTATIKDISVMAIHFWGTLIYFKSGNDKWTIIEHKKGPFHDLIHWKGNFFAVDGTGSTYIVDPHTSEVTQVVGPVGDCRHKKRFVISNGELFLVEIQMDFGYCSCVECDVKWNETHNLIRQWKEVLNALSTHDIDTSDDSYEISSPPEFLHTGKPIGCKVFKVDEENKKWVQVGSLGDQIFIVGDRCSFSITASEFLSACEGNCILFTDIGIMTDFYFMNFDEALNHDIGIFNVEDGSFDKIENHPSYSQLIWPPPTWAASPDLTCEVEKDQNLWDRSE</sequence>
<proteinExistence type="predicted"/>
<dbReference type="EMBL" id="JABWDY010040994">
    <property type="protein sequence ID" value="KAF5177727.1"/>
    <property type="molecule type" value="Genomic_DNA"/>
</dbReference>
<evidence type="ECO:0000259" key="2">
    <source>
        <dbReference type="Pfam" id="PF00646"/>
    </source>
</evidence>
<evidence type="ECO:0000259" key="3">
    <source>
        <dbReference type="Pfam" id="PF03478"/>
    </source>
</evidence>
<dbReference type="OrthoDB" id="638130at2759"/>
<dbReference type="Proteomes" id="UP000554482">
    <property type="component" value="Unassembled WGS sequence"/>
</dbReference>
<dbReference type="InterPro" id="IPR051304">
    <property type="entry name" value="SCF_F-box_domain"/>
</dbReference>
<feature type="compositionally biased region" description="Basic and acidic residues" evidence="1">
    <location>
        <begin position="65"/>
        <end position="81"/>
    </location>
</feature>
<gene>
    <name evidence="4" type="ORF">FRX31_032686</name>
</gene>
<dbReference type="Gene3D" id="1.20.1280.50">
    <property type="match status" value="1"/>
</dbReference>
<dbReference type="Pfam" id="PF03478">
    <property type="entry name" value="Beta-prop_KIB1-4"/>
    <property type="match status" value="1"/>
</dbReference>
<dbReference type="Pfam" id="PF00646">
    <property type="entry name" value="F-box"/>
    <property type="match status" value="1"/>
</dbReference>
<evidence type="ECO:0000256" key="1">
    <source>
        <dbReference type="SAM" id="MobiDB-lite"/>
    </source>
</evidence>
<reference evidence="4 5" key="1">
    <citation type="submission" date="2020-06" db="EMBL/GenBank/DDBJ databases">
        <title>Transcriptomic and genomic resources for Thalictrum thalictroides and T. hernandezii: Facilitating candidate gene discovery in an emerging model plant lineage.</title>
        <authorList>
            <person name="Arias T."/>
            <person name="Riano-Pachon D.M."/>
            <person name="Di Stilio V.S."/>
        </authorList>
    </citation>
    <scope>NUCLEOTIDE SEQUENCE [LARGE SCALE GENOMIC DNA]</scope>
    <source>
        <strain evidence="5">cv. WT478/WT964</strain>
        <tissue evidence="4">Leaves</tissue>
    </source>
</reference>
<dbReference type="AlphaFoldDB" id="A0A7J6UYM5"/>
<evidence type="ECO:0000313" key="5">
    <source>
        <dbReference type="Proteomes" id="UP000554482"/>
    </source>
</evidence>
<evidence type="ECO:0000313" key="4">
    <source>
        <dbReference type="EMBL" id="KAF5177727.1"/>
    </source>
</evidence>
<name>A0A7J6UYM5_THATH</name>
<protein>
    <submittedName>
        <fullName evidence="4">F-box protein skip23</fullName>
    </submittedName>
</protein>
<feature type="domain" description="F-box" evidence="2">
    <location>
        <begin position="6"/>
        <end position="41"/>
    </location>
</feature>
<keyword evidence="5" id="KW-1185">Reference proteome</keyword>
<organism evidence="4 5">
    <name type="scientific">Thalictrum thalictroides</name>
    <name type="common">Rue-anemone</name>
    <name type="synonym">Anemone thalictroides</name>
    <dbReference type="NCBI Taxonomy" id="46969"/>
    <lineage>
        <taxon>Eukaryota</taxon>
        <taxon>Viridiplantae</taxon>
        <taxon>Streptophyta</taxon>
        <taxon>Embryophyta</taxon>
        <taxon>Tracheophyta</taxon>
        <taxon>Spermatophyta</taxon>
        <taxon>Magnoliopsida</taxon>
        <taxon>Ranunculales</taxon>
        <taxon>Ranunculaceae</taxon>
        <taxon>Thalictroideae</taxon>
        <taxon>Thalictrum</taxon>
    </lineage>
</organism>
<dbReference type="InterPro" id="IPR005174">
    <property type="entry name" value="KIB1-4_b-propeller"/>
</dbReference>
<comment type="caution">
    <text evidence="4">The sequence shown here is derived from an EMBL/GenBank/DDBJ whole genome shotgun (WGS) entry which is preliminary data.</text>
</comment>
<accession>A0A7J6UYM5</accession>
<dbReference type="PANTHER" id="PTHR47123:SF15">
    <property type="entry name" value="F-BOX PROTEIN SKIP23"/>
    <property type="match status" value="1"/>
</dbReference>
<feature type="domain" description="KIB1-4 beta-propeller" evidence="3">
    <location>
        <begin position="87"/>
        <end position="439"/>
    </location>
</feature>
<dbReference type="InterPro" id="IPR001810">
    <property type="entry name" value="F-box_dom"/>
</dbReference>
<dbReference type="PANTHER" id="PTHR47123">
    <property type="entry name" value="F-BOX PROTEIN SKIP23"/>
    <property type="match status" value="1"/>
</dbReference>